<accession>A0A855G9Z7</accession>
<dbReference type="Gene3D" id="3.30.2320.10">
    <property type="entry name" value="hypothetical protein PF0899 domain"/>
    <property type="match status" value="1"/>
</dbReference>
<evidence type="ECO:0000256" key="1">
    <source>
        <dbReference type="ARBA" id="ARBA00004328"/>
    </source>
</evidence>
<name>A0A855G9Z7_9NEIS</name>
<keyword evidence="2" id="KW-0175">Coiled coil</keyword>
<dbReference type="Proteomes" id="UP000230463">
    <property type="component" value="Unassembled WGS sequence"/>
</dbReference>
<dbReference type="Gene3D" id="3.30.2400.10">
    <property type="entry name" value="Major capsid protein gp5"/>
    <property type="match status" value="1"/>
</dbReference>
<dbReference type="SUPFAM" id="SSF56563">
    <property type="entry name" value="Major capsid protein gp5"/>
    <property type="match status" value="1"/>
</dbReference>
<sequence>MPDVNEIKAVELAKVLKEKQEAVNKAVDEVKGIGEELKGKLAKGDKVTEELKNDVDKLLTEVNGLKSQVHDMEQAQARNPVTPEGAKTLGSMVVKSDQFKSCANISQGDRLHIPINVKELGSSEYMSYSAGALVQPHVTGLVSLPEQRLLVRDLLTPGNTDSNMIIVPREEFFKNNADVTDEGRTKPESNLSFTQETVTVVTIAHWLKATRQILSDASGLQSMIDGRLRYGLKLKEEQQLLNGTGNGMQLTGLIPNATKFKNESNIKTFTIIDQLRLAMLQVVLSGYSATGHVLNPVQWAEIEMAKDDIGRYVIGNPQGQAIPTLWGQPVVATPSMKQGEFLTGAFKMGAQIFDRWDMSINIAFNNDDDFVRNMVTILCEERLALAIYRKDAFVTGTLQGVSAEPQKAAQKAAQEAEGSKTQ</sequence>
<comment type="subcellular location">
    <subcellularLocation>
        <location evidence="1">Virion</location>
    </subcellularLocation>
</comment>
<dbReference type="RefSeq" id="WP_100115295.1">
    <property type="nucleotide sequence ID" value="NZ_MEIT01000031.1"/>
</dbReference>
<gene>
    <name evidence="4" type="ORF">BHC57_01905</name>
</gene>
<feature type="domain" description="Phage capsid-like C-terminal" evidence="3">
    <location>
        <begin position="133"/>
        <end position="397"/>
    </location>
</feature>
<dbReference type="InterPro" id="IPR024455">
    <property type="entry name" value="Phage_capsid"/>
</dbReference>
<evidence type="ECO:0000256" key="2">
    <source>
        <dbReference type="SAM" id="Coils"/>
    </source>
</evidence>
<dbReference type="AlphaFoldDB" id="A0A855G9Z7"/>
<proteinExistence type="predicted"/>
<comment type="caution">
    <text evidence="4">The sequence shown here is derived from an EMBL/GenBank/DDBJ whole genome shotgun (WGS) entry which is preliminary data.</text>
</comment>
<feature type="coiled-coil region" evidence="2">
    <location>
        <begin position="9"/>
        <end position="75"/>
    </location>
</feature>
<evidence type="ECO:0000313" key="5">
    <source>
        <dbReference type="Proteomes" id="UP000230463"/>
    </source>
</evidence>
<reference evidence="4 5" key="1">
    <citation type="journal article" date="2017" name="MBio">
        <title>Type VI secretion-mediated competition in the bee gut microbiome.</title>
        <authorList>
            <person name="Steele M.I."/>
            <person name="Kwong W.K."/>
            <person name="Powell J.E."/>
            <person name="Whiteley M."/>
            <person name="Moran N.A."/>
        </authorList>
    </citation>
    <scope>NUCLEOTIDE SEQUENCE [LARGE SCALE GENOMIC DNA]</scope>
    <source>
        <strain evidence="4 5">HK3</strain>
    </source>
</reference>
<evidence type="ECO:0000259" key="3">
    <source>
        <dbReference type="Pfam" id="PF05065"/>
    </source>
</evidence>
<organism evidence="4 5">
    <name type="scientific">Snodgrassella alvi</name>
    <dbReference type="NCBI Taxonomy" id="1196083"/>
    <lineage>
        <taxon>Bacteria</taxon>
        <taxon>Pseudomonadati</taxon>
        <taxon>Pseudomonadota</taxon>
        <taxon>Betaproteobacteria</taxon>
        <taxon>Neisseriales</taxon>
        <taxon>Neisseriaceae</taxon>
        <taxon>Snodgrassella</taxon>
    </lineage>
</organism>
<dbReference type="NCBIfam" id="TIGR01554">
    <property type="entry name" value="major_cap_HK97"/>
    <property type="match status" value="1"/>
</dbReference>
<evidence type="ECO:0000313" key="4">
    <source>
        <dbReference type="EMBL" id="PIT61430.1"/>
    </source>
</evidence>
<protein>
    <recommendedName>
        <fullName evidence="3">Phage capsid-like C-terminal domain-containing protein</fullName>
    </recommendedName>
</protein>
<dbReference type="Pfam" id="PF05065">
    <property type="entry name" value="Phage_capsid"/>
    <property type="match status" value="1"/>
</dbReference>
<dbReference type="InterPro" id="IPR054612">
    <property type="entry name" value="Phage_capsid-like_C"/>
</dbReference>
<dbReference type="EMBL" id="MEIU01000027">
    <property type="protein sequence ID" value="PIT61430.1"/>
    <property type="molecule type" value="Genomic_DNA"/>
</dbReference>